<evidence type="ECO:0000256" key="8">
    <source>
        <dbReference type="PIRSR" id="PIRSR000232-1"/>
    </source>
</evidence>
<dbReference type="InterPro" id="IPR052530">
    <property type="entry name" value="NAD(P)H_nitroreductase"/>
</dbReference>
<proteinExistence type="inferred from homology"/>
<dbReference type="Gene3D" id="3.40.109.10">
    <property type="entry name" value="NADH Oxidase"/>
    <property type="match status" value="1"/>
</dbReference>
<comment type="caution">
    <text evidence="10">The sequence shown here is derived from an EMBL/GenBank/DDBJ whole genome shotgun (WGS) entry which is preliminary data.</text>
</comment>
<evidence type="ECO:0000256" key="4">
    <source>
        <dbReference type="ARBA" id="ARBA00022857"/>
    </source>
</evidence>
<organism evidence="10 12">
    <name type="scientific">Tamilnaduibacter salinus</name>
    <dbReference type="NCBI Taxonomy" id="1484056"/>
    <lineage>
        <taxon>Bacteria</taxon>
        <taxon>Pseudomonadati</taxon>
        <taxon>Pseudomonadota</taxon>
        <taxon>Gammaproteobacteria</taxon>
        <taxon>Pseudomonadales</taxon>
        <taxon>Marinobacteraceae</taxon>
        <taxon>Tamilnaduibacter</taxon>
    </lineage>
</organism>
<evidence type="ECO:0000313" key="10">
    <source>
        <dbReference type="EMBL" id="PAV25239.1"/>
    </source>
</evidence>
<accession>A0A2A2I0J6</accession>
<gene>
    <name evidence="11" type="ORF">C8D92_10713</name>
    <name evidence="10" type="ORF">CF392_12185</name>
</gene>
<dbReference type="PIRSF" id="PIRSF000232">
    <property type="entry name" value="YdjA"/>
    <property type="match status" value="1"/>
</dbReference>
<feature type="binding site" description="in other chain" evidence="8">
    <location>
        <begin position="130"/>
        <end position="132"/>
    </location>
    <ligand>
        <name>FMN</name>
        <dbReference type="ChEBI" id="CHEBI:58210"/>
        <note>ligand shared between dimeric partners</note>
    </ligand>
</feature>
<dbReference type="PANTHER" id="PTHR43821">
    <property type="entry name" value="NAD(P)H NITROREDUCTASE YDJA-RELATED"/>
    <property type="match status" value="1"/>
</dbReference>
<dbReference type="InterPro" id="IPR026021">
    <property type="entry name" value="YdjA-like"/>
</dbReference>
<reference evidence="10 12" key="1">
    <citation type="submission" date="2017-07" db="EMBL/GenBank/DDBJ databases">
        <title>Tamlnaduibacter salinus (Mi-7) genome sequencing.</title>
        <authorList>
            <person name="Verma A."/>
            <person name="Krishnamurthi S."/>
        </authorList>
    </citation>
    <scope>NUCLEOTIDE SEQUENCE [LARGE SCALE GENOMIC DNA]</scope>
    <source>
        <strain evidence="10 12">Mi-7</strain>
    </source>
</reference>
<evidence type="ECO:0000256" key="6">
    <source>
        <dbReference type="ARBA" id="ARBA00023027"/>
    </source>
</evidence>
<reference evidence="11 13" key="2">
    <citation type="submission" date="2018-04" db="EMBL/GenBank/DDBJ databases">
        <title>Genomic Encyclopedia of Type Strains, Phase IV (KMG-IV): sequencing the most valuable type-strain genomes for metagenomic binning, comparative biology and taxonomic classification.</title>
        <authorList>
            <person name="Goeker M."/>
        </authorList>
    </citation>
    <scope>NUCLEOTIDE SEQUENCE [LARGE SCALE GENOMIC DNA]</scope>
    <source>
        <strain evidence="11 13">DSM 28688</strain>
    </source>
</reference>
<keyword evidence="3 7" id="KW-0288">FMN</keyword>
<dbReference type="OrthoDB" id="9804207at2"/>
<evidence type="ECO:0000313" key="12">
    <source>
        <dbReference type="Proteomes" id="UP000218332"/>
    </source>
</evidence>
<sequence>MSEITGAILGRASEPRLQAPAPGNDVLNEAFACAARAPDHALLRPWRYLVIEGDGLDALADVLARAADDSAMPSEAKLRSMPRRAPMIIAAITRHQSHPKVPAVEETLSTGCGVAYLLLALQAHGFAGMWRTGPANYHPVVHEGLGLADNESLAGLIYVGTPIQRKPAVPRPESNEFVQRWPAQGI</sequence>
<evidence type="ECO:0000256" key="2">
    <source>
        <dbReference type="ARBA" id="ARBA00022630"/>
    </source>
</evidence>
<name>A0A2A2I0J6_9GAMM</name>
<evidence type="ECO:0000259" key="9">
    <source>
        <dbReference type="Pfam" id="PF00881"/>
    </source>
</evidence>
<keyword evidence="2 7" id="KW-0285">Flavoprotein</keyword>
<dbReference type="RefSeq" id="WP_095611723.1">
    <property type="nucleotide sequence ID" value="NZ_NMPM01000072.1"/>
</dbReference>
<keyword evidence="5 7" id="KW-0560">Oxidoreductase</keyword>
<dbReference type="AlphaFoldDB" id="A0A2A2I0J6"/>
<dbReference type="SUPFAM" id="SSF55469">
    <property type="entry name" value="FMN-dependent nitroreductase-like"/>
    <property type="match status" value="1"/>
</dbReference>
<dbReference type="InterPro" id="IPR029479">
    <property type="entry name" value="Nitroreductase"/>
</dbReference>
<dbReference type="PANTHER" id="PTHR43821:SF1">
    <property type="entry name" value="NAD(P)H NITROREDUCTASE YDJA-RELATED"/>
    <property type="match status" value="1"/>
</dbReference>
<evidence type="ECO:0000313" key="11">
    <source>
        <dbReference type="EMBL" id="PVY75296.1"/>
    </source>
</evidence>
<dbReference type="CDD" id="cd02135">
    <property type="entry name" value="YdjA-like"/>
    <property type="match status" value="1"/>
</dbReference>
<dbReference type="EMBL" id="NMPM01000072">
    <property type="protein sequence ID" value="PAV25239.1"/>
    <property type="molecule type" value="Genomic_DNA"/>
</dbReference>
<evidence type="ECO:0000256" key="1">
    <source>
        <dbReference type="ARBA" id="ARBA00007118"/>
    </source>
</evidence>
<dbReference type="GO" id="GO:0016491">
    <property type="term" value="F:oxidoreductase activity"/>
    <property type="evidence" value="ECO:0007669"/>
    <property type="project" value="UniProtKB-UniRule"/>
</dbReference>
<dbReference type="EMBL" id="QEKQ01000007">
    <property type="protein sequence ID" value="PVY75296.1"/>
    <property type="molecule type" value="Genomic_DNA"/>
</dbReference>
<keyword evidence="12" id="KW-1185">Reference proteome</keyword>
<feature type="binding site" evidence="8">
    <location>
        <position position="40"/>
    </location>
    <ligand>
        <name>FMN</name>
        <dbReference type="ChEBI" id="CHEBI:58210"/>
        <note>ligand shared between dimeric partners</note>
    </ligand>
</feature>
<dbReference type="InterPro" id="IPR000415">
    <property type="entry name" value="Nitroreductase-like"/>
</dbReference>
<keyword evidence="4 7" id="KW-0521">NADP</keyword>
<comment type="similarity">
    <text evidence="1 7">Belongs to the nitroreductase family.</text>
</comment>
<dbReference type="EC" id="1.-.-.-" evidence="7"/>
<dbReference type="Proteomes" id="UP000245887">
    <property type="component" value="Unassembled WGS sequence"/>
</dbReference>
<evidence type="ECO:0000256" key="3">
    <source>
        <dbReference type="ARBA" id="ARBA00022643"/>
    </source>
</evidence>
<keyword evidence="6 7" id="KW-0520">NAD</keyword>
<dbReference type="Proteomes" id="UP000218332">
    <property type="component" value="Unassembled WGS sequence"/>
</dbReference>
<protein>
    <recommendedName>
        <fullName evidence="7">Putative NAD(P)H nitroreductase</fullName>
        <ecNumber evidence="7">1.-.-.-</ecNumber>
    </recommendedName>
</protein>
<dbReference type="Pfam" id="PF00881">
    <property type="entry name" value="Nitroreductase"/>
    <property type="match status" value="1"/>
</dbReference>
<evidence type="ECO:0000256" key="7">
    <source>
        <dbReference type="PIRNR" id="PIRNR000232"/>
    </source>
</evidence>
<feature type="binding site" description="in other chain" evidence="8">
    <location>
        <begin position="11"/>
        <end position="13"/>
    </location>
    <ligand>
        <name>FMN</name>
        <dbReference type="ChEBI" id="CHEBI:58210"/>
        <note>ligand shared between dimeric partners</note>
    </ligand>
</feature>
<comment type="cofactor">
    <cofactor evidence="8">
        <name>FMN</name>
        <dbReference type="ChEBI" id="CHEBI:58210"/>
    </cofactor>
    <text evidence="8">Binds 1 FMN per subunit.</text>
</comment>
<feature type="domain" description="Nitroreductase" evidence="9">
    <location>
        <begin position="22"/>
        <end position="160"/>
    </location>
</feature>
<evidence type="ECO:0000313" key="13">
    <source>
        <dbReference type="Proteomes" id="UP000245887"/>
    </source>
</evidence>
<feature type="binding site" evidence="8">
    <location>
        <position position="36"/>
    </location>
    <ligand>
        <name>FMN</name>
        <dbReference type="ChEBI" id="CHEBI:58210"/>
        <note>ligand shared between dimeric partners</note>
    </ligand>
</feature>
<evidence type="ECO:0000256" key="5">
    <source>
        <dbReference type="ARBA" id="ARBA00023002"/>
    </source>
</evidence>